<proteinExistence type="predicted"/>
<comment type="caution">
    <text evidence="3">The sequence shown here is derived from an EMBL/GenBank/DDBJ whole genome shotgun (WGS) entry which is preliminary data.</text>
</comment>
<dbReference type="PANTHER" id="PTHR15486:SF65">
    <property type="entry name" value="GLYCEROL-3-PHOSPHATE ACYLTRANSFERASE"/>
    <property type="match status" value="1"/>
</dbReference>
<evidence type="ECO:0000256" key="1">
    <source>
        <dbReference type="ARBA" id="ARBA00004370"/>
    </source>
</evidence>
<name>A0ABQ8HU35_9ROSI</name>
<evidence type="ECO:0000313" key="3">
    <source>
        <dbReference type="EMBL" id="KAH7567828.1"/>
    </source>
</evidence>
<evidence type="ECO:0000256" key="2">
    <source>
        <dbReference type="ARBA" id="ARBA00023136"/>
    </source>
</evidence>
<sequence length="156" mass="17715">MLAEGLLRALVEKGQVENGKLYLAQVFSRRCRKEGFSLKMSGKSKVAVMRYAEISWLNFFERLLRKESRRYLEKDKKLMKQQLSLEITDEIVPAAIDMQVNIFYGSTASGIKCLDPLFNLLNPSPLYCVKILEQIPSSQTCKAGGKPRTDVANHVQ</sequence>
<gene>
    <name evidence="3" type="ORF">JRO89_XS07G0159700</name>
</gene>
<comment type="subcellular location">
    <subcellularLocation>
        <location evidence="1">Membrane</location>
    </subcellularLocation>
</comment>
<accession>A0ABQ8HU35</accession>
<dbReference type="PANTHER" id="PTHR15486">
    <property type="entry name" value="ANCIENT UBIQUITOUS PROTEIN"/>
    <property type="match status" value="1"/>
</dbReference>
<dbReference type="Proteomes" id="UP000827721">
    <property type="component" value="Unassembled WGS sequence"/>
</dbReference>
<keyword evidence="4" id="KW-1185">Reference proteome</keyword>
<evidence type="ECO:0008006" key="5">
    <source>
        <dbReference type="Google" id="ProtNLM"/>
    </source>
</evidence>
<reference evidence="3 4" key="1">
    <citation type="submission" date="2021-02" db="EMBL/GenBank/DDBJ databases">
        <title>Plant Genome Project.</title>
        <authorList>
            <person name="Zhang R.-G."/>
        </authorList>
    </citation>
    <scope>NUCLEOTIDE SEQUENCE [LARGE SCALE GENOMIC DNA]</scope>
    <source>
        <tissue evidence="3">Leaves</tissue>
    </source>
</reference>
<dbReference type="EMBL" id="JAFEMO010000007">
    <property type="protein sequence ID" value="KAH7567828.1"/>
    <property type="molecule type" value="Genomic_DNA"/>
</dbReference>
<evidence type="ECO:0000313" key="4">
    <source>
        <dbReference type="Proteomes" id="UP000827721"/>
    </source>
</evidence>
<keyword evidence="2" id="KW-0472">Membrane</keyword>
<protein>
    <recommendedName>
        <fullName evidence="5">DNA-directed RNA polymerase</fullName>
    </recommendedName>
</protein>
<organism evidence="3 4">
    <name type="scientific">Xanthoceras sorbifolium</name>
    <dbReference type="NCBI Taxonomy" id="99658"/>
    <lineage>
        <taxon>Eukaryota</taxon>
        <taxon>Viridiplantae</taxon>
        <taxon>Streptophyta</taxon>
        <taxon>Embryophyta</taxon>
        <taxon>Tracheophyta</taxon>
        <taxon>Spermatophyta</taxon>
        <taxon>Magnoliopsida</taxon>
        <taxon>eudicotyledons</taxon>
        <taxon>Gunneridae</taxon>
        <taxon>Pentapetalae</taxon>
        <taxon>rosids</taxon>
        <taxon>malvids</taxon>
        <taxon>Sapindales</taxon>
        <taxon>Sapindaceae</taxon>
        <taxon>Xanthoceroideae</taxon>
        <taxon>Xanthoceras</taxon>
    </lineage>
</organism>